<comment type="subcellular location">
    <subcellularLocation>
        <location evidence="1">Cell inner membrane</location>
        <topology evidence="1">Multi-pass membrane protein</topology>
    </subcellularLocation>
    <subcellularLocation>
        <location evidence="9">Cell membrane</location>
        <topology evidence="9">Multi-pass membrane protein</topology>
    </subcellularLocation>
</comment>
<name>A0A0K8NZT7_PISS1</name>
<dbReference type="EMBL" id="BBYR01000030">
    <property type="protein sequence ID" value="GAP35917.1"/>
    <property type="molecule type" value="Genomic_DNA"/>
</dbReference>
<dbReference type="GO" id="GO:0022857">
    <property type="term" value="F:transmembrane transporter activity"/>
    <property type="evidence" value="ECO:0007669"/>
    <property type="project" value="InterPro"/>
</dbReference>
<keyword evidence="8 9" id="KW-0472">Membrane</keyword>
<dbReference type="AlphaFoldDB" id="A0A0K8NZT7"/>
<comment type="caution">
    <text evidence="11">The sequence shown here is derived from an EMBL/GenBank/DDBJ whole genome shotgun (WGS) entry which is preliminary data.</text>
</comment>
<organism evidence="11 12">
    <name type="scientific">Piscinibacter sakaiensis</name>
    <name type="common">Ideonella sakaiensis</name>
    <dbReference type="NCBI Taxonomy" id="1547922"/>
    <lineage>
        <taxon>Bacteria</taxon>
        <taxon>Pseudomonadati</taxon>
        <taxon>Pseudomonadota</taxon>
        <taxon>Betaproteobacteria</taxon>
        <taxon>Burkholderiales</taxon>
        <taxon>Sphaerotilaceae</taxon>
        <taxon>Piscinibacter</taxon>
    </lineage>
</organism>
<keyword evidence="7 9" id="KW-1133">Transmembrane helix</keyword>
<evidence type="ECO:0000256" key="7">
    <source>
        <dbReference type="ARBA" id="ARBA00022989"/>
    </source>
</evidence>
<dbReference type="STRING" id="1547922.ISF6_1757"/>
<feature type="transmembrane region" description="Helical" evidence="9">
    <location>
        <begin position="54"/>
        <end position="75"/>
    </location>
</feature>
<evidence type="ECO:0000256" key="9">
    <source>
        <dbReference type="RuleBase" id="RU363032"/>
    </source>
</evidence>
<evidence type="ECO:0000313" key="12">
    <source>
        <dbReference type="Proteomes" id="UP000037660"/>
    </source>
</evidence>
<sequence length="235" mass="23888">MSAPPMLHGYGPALLQGTLLTLQLALAALALALLLGAACAAARLSGSRAARALGTAYTTVVRGVPDLVLMLLVYFGGQAALNAAADALGAEPPDLGPFAAGVATLGFVFGAYLGETFRGAWLAVPRGQAEAALALGLRPRQAARHVLAPQMLRHALPGLANQWLVLVKATALVSVIGLNDTLARAGQAAGATREPFTFYLAAAAIYLAITTLSLLVLGRLARRAARGLAPPGGRA</sequence>
<feature type="transmembrane region" description="Helical" evidence="9">
    <location>
        <begin position="20"/>
        <end position="42"/>
    </location>
</feature>
<evidence type="ECO:0000256" key="8">
    <source>
        <dbReference type="ARBA" id="ARBA00023136"/>
    </source>
</evidence>
<dbReference type="PANTHER" id="PTHR30133">
    <property type="entry name" value="CATIONIC AMINO ACID TRANSPORTER, MEMBRANE COMPONENT"/>
    <property type="match status" value="1"/>
</dbReference>
<evidence type="ECO:0000256" key="5">
    <source>
        <dbReference type="ARBA" id="ARBA00022519"/>
    </source>
</evidence>
<feature type="domain" description="ABC transmembrane type-1" evidence="10">
    <location>
        <begin position="18"/>
        <end position="218"/>
    </location>
</feature>
<proteinExistence type="inferred from homology"/>
<evidence type="ECO:0000256" key="3">
    <source>
        <dbReference type="ARBA" id="ARBA00022448"/>
    </source>
</evidence>
<comment type="similarity">
    <text evidence="2">Belongs to the binding-protein-dependent transport system permease family. HisMQ subfamily.</text>
</comment>
<dbReference type="Proteomes" id="UP000037660">
    <property type="component" value="Unassembled WGS sequence"/>
</dbReference>
<keyword evidence="3 9" id="KW-0813">Transport</keyword>
<keyword evidence="4" id="KW-1003">Cell membrane</keyword>
<reference evidence="11 12" key="2">
    <citation type="journal article" date="2016" name="Science">
        <title>A bacterium that degrades and assimilates poly(ethylene terephthalate).</title>
        <authorList>
            <person name="Yoshida S."/>
            <person name="Hiraga K."/>
            <person name="Takehana T."/>
            <person name="Taniguchi I."/>
            <person name="Yamaji H."/>
            <person name="Maeda Y."/>
            <person name="Toyohara K."/>
            <person name="Miyamoto K."/>
            <person name="Kimura Y."/>
            <person name="Oda K."/>
        </authorList>
    </citation>
    <scope>NUCLEOTIDE SEQUENCE [LARGE SCALE GENOMIC DNA]</scope>
    <source>
        <strain evidence="12">NBRC 110686 / TISTR 2288 / 201-F6</strain>
    </source>
</reference>
<dbReference type="GO" id="GO:0043190">
    <property type="term" value="C:ATP-binding cassette (ABC) transporter complex"/>
    <property type="evidence" value="ECO:0007669"/>
    <property type="project" value="InterPro"/>
</dbReference>
<keyword evidence="6 9" id="KW-0812">Transmembrane</keyword>
<evidence type="ECO:0000256" key="1">
    <source>
        <dbReference type="ARBA" id="ARBA00004429"/>
    </source>
</evidence>
<evidence type="ECO:0000256" key="2">
    <source>
        <dbReference type="ARBA" id="ARBA00010072"/>
    </source>
</evidence>
<feature type="transmembrane region" description="Helical" evidence="9">
    <location>
        <begin position="95"/>
        <end position="113"/>
    </location>
</feature>
<evidence type="ECO:0000256" key="6">
    <source>
        <dbReference type="ARBA" id="ARBA00022692"/>
    </source>
</evidence>
<reference evidence="12" key="1">
    <citation type="submission" date="2015-07" db="EMBL/GenBank/DDBJ databases">
        <title>Discovery of a poly(ethylene terephthalate assimilation.</title>
        <authorList>
            <person name="Yoshida S."/>
            <person name="Hiraga K."/>
            <person name="Takehana T."/>
            <person name="Taniguchi I."/>
            <person name="Yamaji H."/>
            <person name="Maeda Y."/>
            <person name="Toyohara K."/>
            <person name="Miyamoto K."/>
            <person name="Kimura Y."/>
            <person name="Oda K."/>
        </authorList>
    </citation>
    <scope>NUCLEOTIDE SEQUENCE [LARGE SCALE GENOMIC DNA]</scope>
    <source>
        <strain evidence="12">NBRC 110686 / TISTR 2288 / 201-F6</strain>
    </source>
</reference>
<accession>A0A0K8NZT7</accession>
<protein>
    <submittedName>
        <fullName evidence="11">Histidine ABC transporter, permease protein HisQ</fullName>
    </submittedName>
</protein>
<dbReference type="Gene3D" id="1.10.3720.10">
    <property type="entry name" value="MetI-like"/>
    <property type="match status" value="1"/>
</dbReference>
<dbReference type="InterPro" id="IPR035906">
    <property type="entry name" value="MetI-like_sf"/>
</dbReference>
<keyword evidence="5" id="KW-0997">Cell inner membrane</keyword>
<evidence type="ECO:0000256" key="4">
    <source>
        <dbReference type="ARBA" id="ARBA00022475"/>
    </source>
</evidence>
<dbReference type="InterPro" id="IPR051613">
    <property type="entry name" value="ABC_transp_permease_HisMQ"/>
</dbReference>
<dbReference type="SUPFAM" id="SSF161098">
    <property type="entry name" value="MetI-like"/>
    <property type="match status" value="1"/>
</dbReference>
<evidence type="ECO:0000313" key="11">
    <source>
        <dbReference type="EMBL" id="GAP35917.1"/>
    </source>
</evidence>
<keyword evidence="12" id="KW-1185">Reference proteome</keyword>
<feature type="transmembrane region" description="Helical" evidence="9">
    <location>
        <begin position="159"/>
        <end position="178"/>
    </location>
</feature>
<gene>
    <name evidence="11" type="ORF">ISF6_1757</name>
</gene>
<feature type="transmembrane region" description="Helical" evidence="9">
    <location>
        <begin position="198"/>
        <end position="217"/>
    </location>
</feature>
<dbReference type="Pfam" id="PF00528">
    <property type="entry name" value="BPD_transp_1"/>
    <property type="match status" value="1"/>
</dbReference>
<evidence type="ECO:0000259" key="10">
    <source>
        <dbReference type="PROSITE" id="PS50928"/>
    </source>
</evidence>
<dbReference type="InterPro" id="IPR010065">
    <property type="entry name" value="AA_ABC_transptr_permease_3TM"/>
</dbReference>
<dbReference type="InterPro" id="IPR000515">
    <property type="entry name" value="MetI-like"/>
</dbReference>
<dbReference type="CDD" id="cd06261">
    <property type="entry name" value="TM_PBP2"/>
    <property type="match status" value="1"/>
</dbReference>
<dbReference type="NCBIfam" id="TIGR01726">
    <property type="entry name" value="HEQRo_perm_3TM"/>
    <property type="match status" value="1"/>
</dbReference>
<dbReference type="PROSITE" id="PS50928">
    <property type="entry name" value="ABC_TM1"/>
    <property type="match status" value="1"/>
</dbReference>